<feature type="coiled-coil region" evidence="1">
    <location>
        <begin position="98"/>
        <end position="125"/>
    </location>
</feature>
<dbReference type="RefSeq" id="WP_278009859.1">
    <property type="nucleotide sequence ID" value="NZ_CP121112.1"/>
</dbReference>
<comment type="caution">
    <text evidence="3">The sequence shown here is derived from an EMBL/GenBank/DDBJ whole genome shotgun (WGS) entry which is preliminary data.</text>
</comment>
<keyword evidence="2" id="KW-0812">Transmembrane</keyword>
<protein>
    <submittedName>
        <fullName evidence="3">Phage abortive infection protein</fullName>
    </submittedName>
</protein>
<sequence>MDFENEPEAKYVAAKKILRWGVIVLLLAVLFIGFVPKIITEWSIIGLEVTDANEIGDALGGILGPIVGLIGVGLTFLAFWAQYDANIEQRRQFGILLRDERTQRLKEEERRNEEKEHQDKEFLDRQKQFYDGQERQQHNIMLQDIRSRINLFESRFHTMMTIHRDNVNSIEVNGIRGRKVFIHMLDELKLFYKLFSDINSSNPHETLSDDALYNIAYLTFFFGAGEKSTPMVKDLVVKKHEDFVEKAHKVLKEQIESNKNEKTIIFKTKLGELVWKKHYSLGTGHLRRLGHYFRHLFQIVKFVDEQHYKLIKQEEKYKYVSSLRSQLTAHEQILLFYNAVSVMGQPWLKPLNGNQKENYIERYCMLRSMPLIAVDFYKAPLDVFDIYSFYGKPMFEWAEIKIRIKEI</sequence>
<keyword evidence="1" id="KW-0175">Coiled coil</keyword>
<reference evidence="3 4" key="1">
    <citation type="submission" date="2024-09" db="EMBL/GenBank/DDBJ databases">
        <authorList>
            <person name="Sun Q."/>
            <person name="Mori K."/>
        </authorList>
    </citation>
    <scope>NUCLEOTIDE SEQUENCE [LARGE SCALE GENOMIC DNA]</scope>
    <source>
        <strain evidence="3 4">CECT 8365</strain>
    </source>
</reference>
<keyword evidence="2" id="KW-1133">Transmembrane helix</keyword>
<accession>A0ABV5HDU3</accession>
<dbReference type="EMBL" id="JBHMFE010000020">
    <property type="protein sequence ID" value="MFB9110043.1"/>
    <property type="molecule type" value="Genomic_DNA"/>
</dbReference>
<dbReference type="Proteomes" id="UP001589562">
    <property type="component" value="Unassembled WGS sequence"/>
</dbReference>
<name>A0ABV5HDU3_9FLAO</name>
<feature type="transmembrane region" description="Helical" evidence="2">
    <location>
        <begin position="20"/>
        <end position="39"/>
    </location>
</feature>
<evidence type="ECO:0000256" key="1">
    <source>
        <dbReference type="SAM" id="Coils"/>
    </source>
</evidence>
<proteinExistence type="predicted"/>
<dbReference type="Pfam" id="PF16872">
    <property type="entry name" value="putAbiC"/>
    <property type="match status" value="1"/>
</dbReference>
<evidence type="ECO:0000313" key="4">
    <source>
        <dbReference type="Proteomes" id="UP001589562"/>
    </source>
</evidence>
<keyword evidence="2" id="KW-0472">Membrane</keyword>
<keyword evidence="4" id="KW-1185">Reference proteome</keyword>
<evidence type="ECO:0000256" key="2">
    <source>
        <dbReference type="SAM" id="Phobius"/>
    </source>
</evidence>
<evidence type="ECO:0000313" key="3">
    <source>
        <dbReference type="EMBL" id="MFB9110043.1"/>
    </source>
</evidence>
<feature type="transmembrane region" description="Helical" evidence="2">
    <location>
        <begin position="59"/>
        <end position="81"/>
    </location>
</feature>
<dbReference type="InterPro" id="IPR031709">
    <property type="entry name" value="PutAbiC"/>
</dbReference>
<gene>
    <name evidence="3" type="ORF">ACFFVK_15770</name>
</gene>
<organism evidence="3 4">
    <name type="scientific">Flavobacterium gyeonganense</name>
    <dbReference type="NCBI Taxonomy" id="1310418"/>
    <lineage>
        <taxon>Bacteria</taxon>
        <taxon>Pseudomonadati</taxon>
        <taxon>Bacteroidota</taxon>
        <taxon>Flavobacteriia</taxon>
        <taxon>Flavobacteriales</taxon>
        <taxon>Flavobacteriaceae</taxon>
        <taxon>Flavobacterium</taxon>
    </lineage>
</organism>